<protein>
    <recommendedName>
        <fullName evidence="1">XS domain-containing protein</fullName>
    </recommendedName>
</protein>
<comment type="caution">
    <text evidence="2">The sequence shown here is derived from an EMBL/GenBank/DDBJ whole genome shotgun (WGS) entry which is preliminary data.</text>
</comment>
<keyword evidence="3" id="KW-1185">Reference proteome</keyword>
<gene>
    <name evidence="2" type="ORF">SAY86_027583</name>
</gene>
<dbReference type="EMBL" id="JAXQNO010000021">
    <property type="protein sequence ID" value="KAK4769433.1"/>
    <property type="molecule type" value="Genomic_DNA"/>
</dbReference>
<evidence type="ECO:0000313" key="3">
    <source>
        <dbReference type="Proteomes" id="UP001346149"/>
    </source>
</evidence>
<reference evidence="2 3" key="1">
    <citation type="journal article" date="2023" name="Hortic Res">
        <title>Pangenome of water caltrop reveals structural variations and asymmetric subgenome divergence after allopolyploidization.</title>
        <authorList>
            <person name="Zhang X."/>
            <person name="Chen Y."/>
            <person name="Wang L."/>
            <person name="Yuan Y."/>
            <person name="Fang M."/>
            <person name="Shi L."/>
            <person name="Lu R."/>
            <person name="Comes H.P."/>
            <person name="Ma Y."/>
            <person name="Chen Y."/>
            <person name="Huang G."/>
            <person name="Zhou Y."/>
            <person name="Zheng Z."/>
            <person name="Qiu Y."/>
        </authorList>
    </citation>
    <scope>NUCLEOTIDE SEQUENCE [LARGE SCALE GENOMIC DNA]</scope>
    <source>
        <strain evidence="2">F231</strain>
    </source>
</reference>
<dbReference type="PANTHER" id="PTHR46619">
    <property type="entry name" value="RNA RECOGNITION MOTIF XS DOMAIN PROTEIN-RELATED"/>
    <property type="match status" value="1"/>
</dbReference>
<dbReference type="InterPro" id="IPR038588">
    <property type="entry name" value="XS_domain_sf"/>
</dbReference>
<accession>A0AAN7KRR0</accession>
<sequence length="130" mass="14025">MVICLGNPADQSVMIVKFLGTFSGFRNALKLGQFFADDKLGRINLQKLISSGCRGRGTNGSPSSSGLSGEEEAEKILYGYMGIAEDLDKVDFRTKKVNTPGPSLFDSLTHHLVTGRFGGTLASFLFEEKA</sequence>
<proteinExistence type="predicted"/>
<organism evidence="2 3">
    <name type="scientific">Trapa natans</name>
    <name type="common">Water chestnut</name>
    <dbReference type="NCBI Taxonomy" id="22666"/>
    <lineage>
        <taxon>Eukaryota</taxon>
        <taxon>Viridiplantae</taxon>
        <taxon>Streptophyta</taxon>
        <taxon>Embryophyta</taxon>
        <taxon>Tracheophyta</taxon>
        <taxon>Spermatophyta</taxon>
        <taxon>Magnoliopsida</taxon>
        <taxon>eudicotyledons</taxon>
        <taxon>Gunneridae</taxon>
        <taxon>Pentapetalae</taxon>
        <taxon>rosids</taxon>
        <taxon>malvids</taxon>
        <taxon>Myrtales</taxon>
        <taxon>Lythraceae</taxon>
        <taxon>Trapa</taxon>
    </lineage>
</organism>
<evidence type="ECO:0000313" key="2">
    <source>
        <dbReference type="EMBL" id="KAK4769433.1"/>
    </source>
</evidence>
<dbReference type="Proteomes" id="UP001346149">
    <property type="component" value="Unassembled WGS sequence"/>
</dbReference>
<dbReference type="AlphaFoldDB" id="A0AAN7KRR0"/>
<evidence type="ECO:0000259" key="1">
    <source>
        <dbReference type="Pfam" id="PF03468"/>
    </source>
</evidence>
<dbReference type="PANTHER" id="PTHR46619:SF4">
    <property type="entry name" value="XS DOMAIN-CONTAINING PROTEIN-RELATED"/>
    <property type="match status" value="1"/>
</dbReference>
<dbReference type="Pfam" id="PF03468">
    <property type="entry name" value="XS"/>
    <property type="match status" value="1"/>
</dbReference>
<name>A0AAN7KRR0_TRANT</name>
<dbReference type="Gene3D" id="3.30.70.2890">
    <property type="entry name" value="XS domain"/>
    <property type="match status" value="1"/>
</dbReference>
<dbReference type="InterPro" id="IPR005380">
    <property type="entry name" value="XS_domain"/>
</dbReference>
<dbReference type="GO" id="GO:0031047">
    <property type="term" value="P:regulatory ncRNA-mediated gene silencing"/>
    <property type="evidence" value="ECO:0007669"/>
    <property type="project" value="InterPro"/>
</dbReference>
<feature type="domain" description="XS" evidence="1">
    <location>
        <begin position="4"/>
        <end position="88"/>
    </location>
</feature>